<accession>A0A5B7FWL4</accession>
<sequence length="71" mass="8109">MLKKSETYGEQTIRPSVREANAFALDTGLEIVPLVWCVEFVTAPQHIHTSFTYRDLREGVRKIAKEAALYI</sequence>
<evidence type="ECO:0000313" key="1">
    <source>
        <dbReference type="EMBL" id="MPC49966.1"/>
    </source>
</evidence>
<reference evidence="1 2" key="1">
    <citation type="submission" date="2019-05" db="EMBL/GenBank/DDBJ databases">
        <title>Another draft genome of Portunus trituberculatus and its Hox gene families provides insights of decapod evolution.</title>
        <authorList>
            <person name="Jeong J.-H."/>
            <person name="Song I."/>
            <person name="Kim S."/>
            <person name="Choi T."/>
            <person name="Kim D."/>
            <person name="Ryu S."/>
            <person name="Kim W."/>
        </authorList>
    </citation>
    <scope>NUCLEOTIDE SEQUENCE [LARGE SCALE GENOMIC DNA]</scope>
    <source>
        <tissue evidence="1">Muscle</tissue>
    </source>
</reference>
<name>A0A5B7FWL4_PORTR</name>
<evidence type="ECO:0000313" key="2">
    <source>
        <dbReference type="Proteomes" id="UP000324222"/>
    </source>
</evidence>
<dbReference type="AlphaFoldDB" id="A0A5B7FWL4"/>
<gene>
    <name evidence="1" type="ORF">E2C01_043782</name>
</gene>
<protein>
    <submittedName>
        <fullName evidence="1">Uncharacterized protein</fullName>
    </submittedName>
</protein>
<keyword evidence="2" id="KW-1185">Reference proteome</keyword>
<comment type="caution">
    <text evidence="1">The sequence shown here is derived from an EMBL/GenBank/DDBJ whole genome shotgun (WGS) entry which is preliminary data.</text>
</comment>
<dbReference type="EMBL" id="VSRR010009207">
    <property type="protein sequence ID" value="MPC49966.1"/>
    <property type="molecule type" value="Genomic_DNA"/>
</dbReference>
<organism evidence="1 2">
    <name type="scientific">Portunus trituberculatus</name>
    <name type="common">Swimming crab</name>
    <name type="synonym">Neptunus trituberculatus</name>
    <dbReference type="NCBI Taxonomy" id="210409"/>
    <lineage>
        <taxon>Eukaryota</taxon>
        <taxon>Metazoa</taxon>
        <taxon>Ecdysozoa</taxon>
        <taxon>Arthropoda</taxon>
        <taxon>Crustacea</taxon>
        <taxon>Multicrustacea</taxon>
        <taxon>Malacostraca</taxon>
        <taxon>Eumalacostraca</taxon>
        <taxon>Eucarida</taxon>
        <taxon>Decapoda</taxon>
        <taxon>Pleocyemata</taxon>
        <taxon>Brachyura</taxon>
        <taxon>Eubrachyura</taxon>
        <taxon>Portunoidea</taxon>
        <taxon>Portunidae</taxon>
        <taxon>Portuninae</taxon>
        <taxon>Portunus</taxon>
    </lineage>
</organism>
<dbReference type="Proteomes" id="UP000324222">
    <property type="component" value="Unassembled WGS sequence"/>
</dbReference>
<proteinExistence type="predicted"/>